<dbReference type="OrthoDB" id="7024322at2"/>
<dbReference type="Pfam" id="PF04138">
    <property type="entry name" value="GtrA_DPMS_TM"/>
    <property type="match status" value="1"/>
</dbReference>
<feature type="transmembrane region" description="Helical" evidence="6">
    <location>
        <begin position="34"/>
        <end position="51"/>
    </location>
</feature>
<protein>
    <recommendedName>
        <fullName evidence="7">GtrA/DPMS transmembrane domain-containing protein</fullName>
    </recommendedName>
</protein>
<comment type="similarity">
    <text evidence="2">Belongs to the GtrA family.</text>
</comment>
<dbReference type="InterPro" id="IPR007267">
    <property type="entry name" value="GtrA_DPMS_TM"/>
</dbReference>
<name>A0A126V2X9_9RHOB</name>
<evidence type="ECO:0000313" key="8">
    <source>
        <dbReference type="EMBL" id="AML52236.1"/>
    </source>
</evidence>
<feature type="transmembrane region" description="Helical" evidence="6">
    <location>
        <begin position="6"/>
        <end position="27"/>
    </location>
</feature>
<evidence type="ECO:0000256" key="5">
    <source>
        <dbReference type="ARBA" id="ARBA00023136"/>
    </source>
</evidence>
<evidence type="ECO:0000256" key="2">
    <source>
        <dbReference type="ARBA" id="ARBA00009399"/>
    </source>
</evidence>
<evidence type="ECO:0000259" key="7">
    <source>
        <dbReference type="Pfam" id="PF04138"/>
    </source>
</evidence>
<evidence type="ECO:0000256" key="3">
    <source>
        <dbReference type="ARBA" id="ARBA00022692"/>
    </source>
</evidence>
<proteinExistence type="inferred from homology"/>
<dbReference type="KEGG" id="hat:RC74_14010"/>
<dbReference type="EMBL" id="CP014327">
    <property type="protein sequence ID" value="AML52236.1"/>
    <property type="molecule type" value="Genomic_DNA"/>
</dbReference>
<dbReference type="Proteomes" id="UP000070371">
    <property type="component" value="Chromosome"/>
</dbReference>
<feature type="transmembrane region" description="Helical" evidence="6">
    <location>
        <begin position="99"/>
        <end position="116"/>
    </location>
</feature>
<reference evidence="8 9" key="1">
    <citation type="submission" date="2016-02" db="EMBL/GenBank/DDBJ databases">
        <title>Complete genome sequence of Halocynthiibacter arcticus PAMC 20958t from arctic marine sediment.</title>
        <authorList>
            <person name="Lee Y.M."/>
            <person name="Baek K."/>
            <person name="Lee H.K."/>
            <person name="Shin S.C."/>
        </authorList>
    </citation>
    <scope>NUCLEOTIDE SEQUENCE [LARGE SCALE GENOMIC DNA]</scope>
    <source>
        <strain evidence="8">PAMC 20958</strain>
    </source>
</reference>
<sequence length="126" mass="13734">MLKSVLKFGLVGGLATLVHITVGILWIRFGLNPLVANFLAYITALIVSFWGHHSFTFNNHNLPLGKTAPRFLTTSALGFLLNELILASLVGLNLMSPSSALALATLLVAGFTYLLSRRWVFNDPSH</sequence>
<dbReference type="PANTHER" id="PTHR38459:SF1">
    <property type="entry name" value="PROPHAGE BACTOPRENOL-LINKED GLUCOSE TRANSLOCASE HOMOLOG"/>
    <property type="match status" value="1"/>
</dbReference>
<dbReference type="RefSeq" id="WP_039001196.1">
    <property type="nucleotide sequence ID" value="NZ_CP014327.1"/>
</dbReference>
<dbReference type="InterPro" id="IPR051401">
    <property type="entry name" value="GtrA_CellWall_Glycosyl"/>
</dbReference>
<dbReference type="AlphaFoldDB" id="A0A126V2X9"/>
<dbReference type="GO" id="GO:0000271">
    <property type="term" value="P:polysaccharide biosynthetic process"/>
    <property type="evidence" value="ECO:0007669"/>
    <property type="project" value="InterPro"/>
</dbReference>
<keyword evidence="4 6" id="KW-1133">Transmembrane helix</keyword>
<organism evidence="8 9">
    <name type="scientific">Falsihalocynthiibacter arcticus</name>
    <dbReference type="NCBI Taxonomy" id="1579316"/>
    <lineage>
        <taxon>Bacteria</taxon>
        <taxon>Pseudomonadati</taxon>
        <taxon>Pseudomonadota</taxon>
        <taxon>Alphaproteobacteria</taxon>
        <taxon>Rhodobacterales</taxon>
        <taxon>Roseobacteraceae</taxon>
        <taxon>Falsihalocynthiibacter</taxon>
    </lineage>
</organism>
<evidence type="ECO:0000256" key="6">
    <source>
        <dbReference type="SAM" id="Phobius"/>
    </source>
</evidence>
<keyword evidence="9" id="KW-1185">Reference proteome</keyword>
<evidence type="ECO:0000256" key="4">
    <source>
        <dbReference type="ARBA" id="ARBA00022989"/>
    </source>
</evidence>
<keyword evidence="3 6" id="KW-0812">Transmembrane</keyword>
<evidence type="ECO:0000256" key="1">
    <source>
        <dbReference type="ARBA" id="ARBA00004141"/>
    </source>
</evidence>
<feature type="domain" description="GtrA/DPMS transmembrane" evidence="7">
    <location>
        <begin position="7"/>
        <end position="121"/>
    </location>
</feature>
<dbReference type="GO" id="GO:0005886">
    <property type="term" value="C:plasma membrane"/>
    <property type="evidence" value="ECO:0007669"/>
    <property type="project" value="TreeGrafter"/>
</dbReference>
<dbReference type="PANTHER" id="PTHR38459">
    <property type="entry name" value="PROPHAGE BACTOPRENOL-LINKED GLUCOSE TRANSLOCASE HOMOLOG"/>
    <property type="match status" value="1"/>
</dbReference>
<gene>
    <name evidence="8" type="ORF">RC74_14010</name>
</gene>
<accession>A0A126V2X9</accession>
<comment type="subcellular location">
    <subcellularLocation>
        <location evidence="1">Membrane</location>
        <topology evidence="1">Multi-pass membrane protein</topology>
    </subcellularLocation>
</comment>
<keyword evidence="5 6" id="KW-0472">Membrane</keyword>
<feature type="transmembrane region" description="Helical" evidence="6">
    <location>
        <begin position="71"/>
        <end position="92"/>
    </location>
</feature>
<evidence type="ECO:0000313" key="9">
    <source>
        <dbReference type="Proteomes" id="UP000070371"/>
    </source>
</evidence>